<name>A0A367L3Y6_9HYPO</name>
<evidence type="ECO:0000313" key="1">
    <source>
        <dbReference type="EMBL" id="RCI09134.1"/>
    </source>
</evidence>
<organism evidence="1 2">
    <name type="scientific">Ophiocordyceps polyrhachis-furcata BCC 54312</name>
    <dbReference type="NCBI Taxonomy" id="1330021"/>
    <lineage>
        <taxon>Eukaryota</taxon>
        <taxon>Fungi</taxon>
        <taxon>Dikarya</taxon>
        <taxon>Ascomycota</taxon>
        <taxon>Pezizomycotina</taxon>
        <taxon>Sordariomycetes</taxon>
        <taxon>Hypocreomycetidae</taxon>
        <taxon>Hypocreales</taxon>
        <taxon>Ophiocordycipitaceae</taxon>
        <taxon>Ophiocordyceps</taxon>
    </lineage>
</organism>
<reference evidence="1 2" key="1">
    <citation type="journal article" date="2015" name="BMC Genomics">
        <title>Insights from the genome of Ophiocordyceps polyrhachis-furcata to pathogenicity and host specificity in insect fungi.</title>
        <authorList>
            <person name="Wichadakul D."/>
            <person name="Kobmoo N."/>
            <person name="Ingsriswang S."/>
            <person name="Tangphatsornruang S."/>
            <person name="Chantasingh D."/>
            <person name="Luangsa-ard J.J."/>
            <person name="Eurwilaichitr L."/>
        </authorList>
    </citation>
    <scope>NUCLEOTIDE SEQUENCE [LARGE SCALE GENOMIC DNA]</scope>
    <source>
        <strain evidence="1 2">BCC 54312</strain>
    </source>
</reference>
<dbReference type="AlphaFoldDB" id="A0A367L3Y6"/>
<comment type="caution">
    <text evidence="1">The sequence shown here is derived from an EMBL/GenBank/DDBJ whole genome shotgun (WGS) entry which is preliminary data.</text>
</comment>
<protein>
    <submittedName>
        <fullName evidence="1">Uncharacterized protein</fullName>
    </submittedName>
</protein>
<dbReference type="Proteomes" id="UP000253664">
    <property type="component" value="Unassembled WGS sequence"/>
</dbReference>
<keyword evidence="2" id="KW-1185">Reference proteome</keyword>
<accession>A0A367L3Y6</accession>
<gene>
    <name evidence="1" type="ORF">L249_1542</name>
</gene>
<sequence>MLARGSEATGGSAGTAHIVPCGDSVRRERRCTYQPRSAHSVGELGLDAQQGSLSRIEMRFVDHRSTCTDVAAHTNLAGMLYSAQADSLSTVRAFASPPVSRTVFRFQILFACLSFLFLLSPVSPSDLLSVTTKLSVSIRVAVRIYVNRRDNERKKKKKKGQMEKWKRDAVLPLIYVSYADVTRPFLLSLCLPDGHLSAVTQAKEQEMGENKLPHPKFPCRGPILACGVRPSAAGVLVPPPSPFLRPLTVRHDFGYALSLVSSLSDVAGMENTLLARASNATVSEGPARWVGGVMRRPPPLSPHLPFFLTCFFPDNLTYLNDRRLRIGFSASLPHPLLVDLVCLILQIMTKKKQGD</sequence>
<proteinExistence type="predicted"/>
<evidence type="ECO:0000313" key="2">
    <source>
        <dbReference type="Proteomes" id="UP000253664"/>
    </source>
</evidence>
<dbReference type="EMBL" id="LKCN02000016">
    <property type="protein sequence ID" value="RCI09134.1"/>
    <property type="molecule type" value="Genomic_DNA"/>
</dbReference>